<feature type="domain" description="Tyrosine-protein phosphatase" evidence="5">
    <location>
        <begin position="3"/>
        <end position="147"/>
    </location>
</feature>
<dbReference type="PROSITE" id="PS50056">
    <property type="entry name" value="TYR_PHOSPHATASE_2"/>
    <property type="match status" value="1"/>
</dbReference>
<comment type="similarity">
    <text evidence="1">Belongs to the protein-tyrosine phosphatase family. Non-receptor class dual specificity subfamily.</text>
</comment>
<dbReference type="PROSITE" id="PS50054">
    <property type="entry name" value="TYR_PHOSPHATASE_DUAL"/>
    <property type="match status" value="1"/>
</dbReference>
<evidence type="ECO:0000313" key="7">
    <source>
        <dbReference type="EMBL" id="KAF9070421.1"/>
    </source>
</evidence>
<dbReference type="InterPro" id="IPR029021">
    <property type="entry name" value="Prot-tyrosine_phosphatase-like"/>
</dbReference>
<dbReference type="InterPro" id="IPR020422">
    <property type="entry name" value="TYR_PHOSPHATASE_DUAL_dom"/>
</dbReference>
<reference evidence="7" key="1">
    <citation type="submission" date="2020-11" db="EMBL/GenBank/DDBJ databases">
        <authorList>
            <consortium name="DOE Joint Genome Institute"/>
            <person name="Ahrendt S."/>
            <person name="Riley R."/>
            <person name="Andreopoulos W."/>
            <person name="Labutti K."/>
            <person name="Pangilinan J."/>
            <person name="Ruiz-Duenas F.J."/>
            <person name="Barrasa J.M."/>
            <person name="Sanchez-Garcia M."/>
            <person name="Camarero S."/>
            <person name="Miyauchi S."/>
            <person name="Serrano A."/>
            <person name="Linde D."/>
            <person name="Babiker R."/>
            <person name="Drula E."/>
            <person name="Ayuso-Fernandez I."/>
            <person name="Pacheco R."/>
            <person name="Padilla G."/>
            <person name="Ferreira P."/>
            <person name="Barriuso J."/>
            <person name="Kellner H."/>
            <person name="Castanera R."/>
            <person name="Alfaro M."/>
            <person name="Ramirez L."/>
            <person name="Pisabarro A.G."/>
            <person name="Kuo A."/>
            <person name="Tritt A."/>
            <person name="Lipzen A."/>
            <person name="He G."/>
            <person name="Yan M."/>
            <person name="Ng V."/>
            <person name="Cullen D."/>
            <person name="Martin F."/>
            <person name="Rosso M.-N."/>
            <person name="Henrissat B."/>
            <person name="Hibbett D."/>
            <person name="Martinez A.T."/>
            <person name="Grigoriev I.V."/>
        </authorList>
    </citation>
    <scope>NUCLEOTIDE SEQUENCE</scope>
    <source>
        <strain evidence="7">AH 40177</strain>
    </source>
</reference>
<evidence type="ECO:0000256" key="4">
    <source>
        <dbReference type="ARBA" id="ARBA00022912"/>
    </source>
</evidence>
<dbReference type="AlphaFoldDB" id="A0A9P5PW03"/>
<keyword evidence="4" id="KW-0904">Protein phosphatase</keyword>
<name>A0A9P5PW03_9AGAR</name>
<dbReference type="GO" id="GO:0008138">
    <property type="term" value="F:protein tyrosine/serine/threonine phosphatase activity"/>
    <property type="evidence" value="ECO:0007669"/>
    <property type="project" value="TreeGrafter"/>
</dbReference>
<dbReference type="InterPro" id="IPR000387">
    <property type="entry name" value="Tyr_Pase_dom"/>
</dbReference>
<proteinExistence type="inferred from homology"/>
<dbReference type="GO" id="GO:0004725">
    <property type="term" value="F:protein tyrosine phosphatase activity"/>
    <property type="evidence" value="ECO:0007669"/>
    <property type="project" value="UniProtKB-EC"/>
</dbReference>
<evidence type="ECO:0000256" key="1">
    <source>
        <dbReference type="ARBA" id="ARBA00008601"/>
    </source>
</evidence>
<evidence type="ECO:0000256" key="3">
    <source>
        <dbReference type="ARBA" id="ARBA00022801"/>
    </source>
</evidence>
<organism evidence="7 8">
    <name type="scientific">Rhodocollybia butyracea</name>
    <dbReference type="NCBI Taxonomy" id="206335"/>
    <lineage>
        <taxon>Eukaryota</taxon>
        <taxon>Fungi</taxon>
        <taxon>Dikarya</taxon>
        <taxon>Basidiomycota</taxon>
        <taxon>Agaricomycotina</taxon>
        <taxon>Agaricomycetes</taxon>
        <taxon>Agaricomycetidae</taxon>
        <taxon>Agaricales</taxon>
        <taxon>Marasmiineae</taxon>
        <taxon>Omphalotaceae</taxon>
        <taxon>Rhodocollybia</taxon>
    </lineage>
</organism>
<dbReference type="PANTHER" id="PTHR45848:SF4">
    <property type="entry name" value="DUAL SPECIFICITY PROTEIN PHOSPHATASE 12"/>
    <property type="match status" value="1"/>
</dbReference>
<accession>A0A9P5PW03</accession>
<dbReference type="InterPro" id="IPR016130">
    <property type="entry name" value="Tyr_Pase_AS"/>
</dbReference>
<evidence type="ECO:0000256" key="2">
    <source>
        <dbReference type="ARBA" id="ARBA00013064"/>
    </source>
</evidence>
<protein>
    <recommendedName>
        <fullName evidence="2">protein-tyrosine-phosphatase</fullName>
        <ecNumber evidence="2">3.1.3.48</ecNumber>
    </recommendedName>
</protein>
<dbReference type="SUPFAM" id="SSF52799">
    <property type="entry name" value="(Phosphotyrosine protein) phosphatases II"/>
    <property type="match status" value="2"/>
</dbReference>
<keyword evidence="8" id="KW-1185">Reference proteome</keyword>
<dbReference type="EMBL" id="JADNRY010000041">
    <property type="protein sequence ID" value="KAF9070421.1"/>
    <property type="molecule type" value="Genomic_DNA"/>
</dbReference>
<dbReference type="SMART" id="SM00195">
    <property type="entry name" value="DSPc"/>
    <property type="match status" value="1"/>
</dbReference>
<dbReference type="EC" id="3.1.3.48" evidence="2"/>
<comment type="caution">
    <text evidence="7">The sequence shown here is derived from an EMBL/GenBank/DDBJ whole genome shotgun (WGS) entry which is preliminary data.</text>
</comment>
<dbReference type="InterPro" id="IPR000340">
    <property type="entry name" value="Dual-sp_phosphatase_cat-dom"/>
</dbReference>
<dbReference type="Pfam" id="PF00782">
    <property type="entry name" value="DSPc"/>
    <property type="match status" value="1"/>
</dbReference>
<sequence>MIPPSVDEVDKQIYLGNLSAAFSSDLRNQLGITHILSVCPETLSSVDSEGFKCQNIVVDDCEYADLLIHLPKACQFIQQAIDEEGRILIHCVMGVSRSATVLAAFFMQSKNISPSEAIGLIRTRRSCIQPNYGFKLQLDAFAQCNYHPSADNPAYISWKRRQEQDVTFFLNQMIDTTSVIRNQFDFPNEIESAESLIVELGITHLLSIAPSTAIPNVPHVQHHHISDAQQDHGVLLLAIPETNNYIKEALATNGVVLVFSSLESKAVLAAYGYFMCSQKSSPKQVYQQLTEVLPLFHHTSNFTEQLELLDACAGVPTPDHPLVSKWLSKLESGGTSGWSSRRGSSTEAMATALNKTAMNLLSETGLDLSTFSETLNKSLSRCTYVGDSLYTRMERMADDLPPR</sequence>
<gene>
    <name evidence="7" type="ORF">BDP27DRAFT_1420108</name>
</gene>
<evidence type="ECO:0000313" key="8">
    <source>
        <dbReference type="Proteomes" id="UP000772434"/>
    </source>
</evidence>
<dbReference type="Proteomes" id="UP000772434">
    <property type="component" value="Unassembled WGS sequence"/>
</dbReference>
<dbReference type="CDD" id="cd14498">
    <property type="entry name" value="DSP"/>
    <property type="match status" value="1"/>
</dbReference>
<evidence type="ECO:0000259" key="6">
    <source>
        <dbReference type="PROSITE" id="PS50056"/>
    </source>
</evidence>
<feature type="domain" description="Tyrosine specific protein phosphatases" evidence="6">
    <location>
        <begin position="74"/>
        <end position="125"/>
    </location>
</feature>
<evidence type="ECO:0000259" key="5">
    <source>
        <dbReference type="PROSITE" id="PS50054"/>
    </source>
</evidence>
<dbReference type="Gene3D" id="3.90.190.10">
    <property type="entry name" value="Protein tyrosine phosphatase superfamily"/>
    <property type="match status" value="2"/>
</dbReference>
<dbReference type="PANTHER" id="PTHR45848">
    <property type="entry name" value="DUAL SPECIFICITY PROTEIN PHOSPHATASE 12 FAMILY MEMBER"/>
    <property type="match status" value="1"/>
</dbReference>
<dbReference type="OrthoDB" id="10252009at2759"/>
<keyword evidence="3" id="KW-0378">Hydrolase</keyword>
<dbReference type="PROSITE" id="PS00383">
    <property type="entry name" value="TYR_PHOSPHATASE_1"/>
    <property type="match status" value="1"/>
</dbReference>